<protein>
    <submittedName>
        <fullName evidence="2">Uncharacterized protein</fullName>
    </submittedName>
</protein>
<reference evidence="2 3" key="1">
    <citation type="submission" date="2017-12" db="EMBL/GenBank/DDBJ databases">
        <title>Comparative genomics of Botrytis spp.</title>
        <authorList>
            <person name="Valero-Jimenez C.A."/>
            <person name="Tapia P."/>
            <person name="Veloso J."/>
            <person name="Silva-Moreno E."/>
            <person name="Staats M."/>
            <person name="Valdes J.H."/>
            <person name="Van Kan J.A.L."/>
        </authorList>
    </citation>
    <scope>NUCLEOTIDE SEQUENCE [LARGE SCALE GENOMIC DNA]</scope>
    <source>
        <strain evidence="2 3">MUCL2120</strain>
    </source>
</reference>
<evidence type="ECO:0000313" key="2">
    <source>
        <dbReference type="EMBL" id="TGO44725.1"/>
    </source>
</evidence>
<sequence>MNTGMNEDKVQPDGTMTPYQEAPSELPITNPTGQDIFANLDTTNTEDDTALEANDQALSVSSYHGIPAALTYEMTKFLSTDQLAKIKELLQAHLRPPVGNPEIPVEGCPLLNSLNLDCRRLIWKLLLLNPLLGESFVIESNQASFGLFPAILGVNRQIYNEAVDILYGSNKFLIECIPYDSCFWHSYSRQLCALARPQHLDRTREDGGVEKDKNIIPAARYVRHWKILISAIAFQPGAMEKLLRLCHSIYMGNIQSLEVLIIPRGIEMSWNQSDNYGDGHELAITLSPLKRLRNVQKFIIRPAEIHEIPWGAFDEELADKFIPILPNHVDELELTGIIQGDSEVETIEEMYTSLRTYAQAFERLEDFKSAMDVTYTRNELEPTYSFELSSNVAISGQNINPFKASCHPVERALSAAKTSILQDKMDQFKINRSLLIQYLKPEYQSIEAASKALVDYIKIHKIANGFFRNPLYINMDDNHHETASPNDIATQALVLLEDYYDSFKRKLEPATKVEIRKYKLLFNSFYDDLPRERLMKLCDMAYEKQWWLQFVKYFQEAVNDMDAQYISIRQTRKKLYAWDLQATVREEDVKPMLSDEIINWNVHEPDMRINLSWHKYRSYGEPELSDHVYEEDSAGDDNN</sequence>
<keyword evidence="3" id="KW-1185">Reference proteome</keyword>
<organism evidence="2 3">
    <name type="scientific">Botryotinia narcissicola</name>
    <dbReference type="NCBI Taxonomy" id="278944"/>
    <lineage>
        <taxon>Eukaryota</taxon>
        <taxon>Fungi</taxon>
        <taxon>Dikarya</taxon>
        <taxon>Ascomycota</taxon>
        <taxon>Pezizomycotina</taxon>
        <taxon>Leotiomycetes</taxon>
        <taxon>Helotiales</taxon>
        <taxon>Sclerotiniaceae</taxon>
        <taxon>Botryotinia</taxon>
    </lineage>
</organism>
<comment type="caution">
    <text evidence="2">The sequence shown here is derived from an EMBL/GenBank/DDBJ whole genome shotgun (WGS) entry which is preliminary data.</text>
</comment>
<evidence type="ECO:0000313" key="3">
    <source>
        <dbReference type="Proteomes" id="UP000297452"/>
    </source>
</evidence>
<evidence type="ECO:0000256" key="1">
    <source>
        <dbReference type="SAM" id="MobiDB-lite"/>
    </source>
</evidence>
<dbReference type="Proteomes" id="UP000297452">
    <property type="component" value="Unassembled WGS sequence"/>
</dbReference>
<dbReference type="OrthoDB" id="62952at2759"/>
<feature type="region of interest" description="Disordered" evidence="1">
    <location>
        <begin position="1"/>
        <end position="32"/>
    </location>
</feature>
<name>A0A4Z1H7C9_9HELO</name>
<feature type="compositionally biased region" description="Basic and acidic residues" evidence="1">
    <location>
        <begin position="1"/>
        <end position="11"/>
    </location>
</feature>
<gene>
    <name evidence="2" type="ORF">BOTNAR_0755g00010</name>
</gene>
<dbReference type="EMBL" id="PQXJ01000752">
    <property type="protein sequence ID" value="TGO44725.1"/>
    <property type="molecule type" value="Genomic_DNA"/>
</dbReference>
<proteinExistence type="predicted"/>
<accession>A0A4Z1H7C9</accession>
<dbReference type="AlphaFoldDB" id="A0A4Z1H7C9"/>